<dbReference type="Proteomes" id="UP001234297">
    <property type="component" value="Chromosome 8"/>
</dbReference>
<proteinExistence type="predicted"/>
<evidence type="ECO:0000313" key="1">
    <source>
        <dbReference type="EMBL" id="KAJ8633034.1"/>
    </source>
</evidence>
<protein>
    <submittedName>
        <fullName evidence="1">Uncharacterized protein</fullName>
    </submittedName>
</protein>
<organism evidence="1 2">
    <name type="scientific">Persea americana</name>
    <name type="common">Avocado</name>
    <dbReference type="NCBI Taxonomy" id="3435"/>
    <lineage>
        <taxon>Eukaryota</taxon>
        <taxon>Viridiplantae</taxon>
        <taxon>Streptophyta</taxon>
        <taxon>Embryophyta</taxon>
        <taxon>Tracheophyta</taxon>
        <taxon>Spermatophyta</taxon>
        <taxon>Magnoliopsida</taxon>
        <taxon>Magnoliidae</taxon>
        <taxon>Laurales</taxon>
        <taxon>Lauraceae</taxon>
        <taxon>Persea</taxon>
    </lineage>
</organism>
<name>A0ACC2LHY0_PERAE</name>
<dbReference type="EMBL" id="CM056816">
    <property type="protein sequence ID" value="KAJ8633034.1"/>
    <property type="molecule type" value="Genomic_DNA"/>
</dbReference>
<accession>A0ACC2LHY0</accession>
<gene>
    <name evidence="1" type="ORF">MRB53_026370</name>
</gene>
<comment type="caution">
    <text evidence="1">The sequence shown here is derived from an EMBL/GenBank/DDBJ whole genome shotgun (WGS) entry which is preliminary data.</text>
</comment>
<evidence type="ECO:0000313" key="2">
    <source>
        <dbReference type="Proteomes" id="UP001234297"/>
    </source>
</evidence>
<sequence length="236" mass="27504">MYPFATSDNGHGSNLTFHSGWTLYELLRYAPQHNWSAYEEALKTNPVLAKMVISGVVYSLGDWIAQCYEGKPQFEFDRSRMFRSGIVGYSLHVSLSHYYYQLCEVLFPFQDWWVVPAKVVFDQTVWAAVWNSIYYVLLGFLRCESPTNILGEMKATFWPVLTARWKLWPFAHLITYGVVPVEQRLLWVDCVELIWVTILSTGSYLKRYINTSYIVNFGDTKQFGGPHERYNLEDLS</sequence>
<keyword evidence="2" id="KW-1185">Reference proteome</keyword>
<reference evidence="1 2" key="1">
    <citation type="journal article" date="2022" name="Hortic Res">
        <title>A haplotype resolved chromosomal level avocado genome allows analysis of novel avocado genes.</title>
        <authorList>
            <person name="Nath O."/>
            <person name="Fletcher S.J."/>
            <person name="Hayward A."/>
            <person name="Shaw L.M."/>
            <person name="Masouleh A.K."/>
            <person name="Furtado A."/>
            <person name="Henry R.J."/>
            <person name="Mitter N."/>
        </authorList>
    </citation>
    <scope>NUCLEOTIDE SEQUENCE [LARGE SCALE GENOMIC DNA]</scope>
    <source>
        <strain evidence="2">cv. Hass</strain>
    </source>
</reference>